<dbReference type="PANTHER" id="PTHR31672:SF2">
    <property type="entry name" value="F-BOX DOMAIN-CONTAINING PROTEIN"/>
    <property type="match status" value="1"/>
</dbReference>
<sequence length="483" mass="53020">MAKEAVLSGGAVVVEAALEGCGARLWSQHGQVGPLPRGRVAHDVEARTLLQHEQAVEGGHQRTPARPFAVAVVPAQVTERRRAPSSAASRPGERGTALNVQDWVRVIISRGLRAACAARKERPVAMRRQLLHTARQRSTDSDGRRTRISASASSHRAWMSPPPDISIRIVSFLLRRPWPERTASIGSGGFTLMAFLSGRDGKLARESDSDQRSGNKSVLRCRAVCRSWRRITTDRSFLADHAARPSAPGQRTPCLSPAATRPPRSRLLYRKQLDRDGTPMVDSFDVLYSLDGLLVLNQRRGLFIVCNPIIRQWTNLPALASEPCFTAIACGFYLHGSSGEYRLLTTTSPWLIGGSSTGSLCTPNPPAPAPAGKMLAFDTASETFRLMSRPPERTGDTARVLLELDGELSVAAMQGVTSLAIWALQDYKAEIWTLRYVTVWRESLVLHAFFDSPHSSEVAYIKFSDWKVHGCLVLVSIDVSLME</sequence>
<feature type="region of interest" description="Disordered" evidence="1">
    <location>
        <begin position="132"/>
        <end position="158"/>
    </location>
</feature>
<evidence type="ECO:0000313" key="2">
    <source>
        <dbReference type="EMBL" id="RCV16303.1"/>
    </source>
</evidence>
<name>A0A368QEK1_SETIT</name>
<dbReference type="InterPro" id="IPR036047">
    <property type="entry name" value="F-box-like_dom_sf"/>
</dbReference>
<dbReference type="AlphaFoldDB" id="A0A368QEK1"/>
<protein>
    <recommendedName>
        <fullName evidence="3">F-box domain-containing protein</fullName>
    </recommendedName>
</protein>
<evidence type="ECO:0008006" key="3">
    <source>
        <dbReference type="Google" id="ProtNLM"/>
    </source>
</evidence>
<gene>
    <name evidence="2" type="ORF">SETIT_3G127200v2</name>
</gene>
<dbReference type="SUPFAM" id="SSF81383">
    <property type="entry name" value="F-box domain"/>
    <property type="match status" value="1"/>
</dbReference>
<reference evidence="2" key="1">
    <citation type="journal article" date="2012" name="Nat. Biotechnol.">
        <title>Reference genome sequence of the model plant Setaria.</title>
        <authorList>
            <person name="Bennetzen J.L."/>
            <person name="Schmutz J."/>
            <person name="Wang H."/>
            <person name="Percifield R."/>
            <person name="Hawkins J."/>
            <person name="Pontaroli A.C."/>
            <person name="Estep M."/>
            <person name="Feng L."/>
            <person name="Vaughn J.N."/>
            <person name="Grimwood J."/>
            <person name="Jenkins J."/>
            <person name="Barry K."/>
            <person name="Lindquist E."/>
            <person name="Hellsten U."/>
            <person name="Deshpande S."/>
            <person name="Wang X."/>
            <person name="Wu X."/>
            <person name="Mitros T."/>
            <person name="Triplett J."/>
            <person name="Yang X."/>
            <person name="Ye C.Y."/>
            <person name="Mauro-Herrera M."/>
            <person name="Wang L."/>
            <person name="Li P."/>
            <person name="Sharma M."/>
            <person name="Sharma R."/>
            <person name="Ronald P.C."/>
            <person name="Panaud O."/>
            <person name="Kellogg E.A."/>
            <person name="Brutnell T.P."/>
            <person name="Doust A.N."/>
            <person name="Tuskan G.A."/>
            <person name="Rokhsar D."/>
            <person name="Devos K.M."/>
        </authorList>
    </citation>
    <scope>NUCLEOTIDE SEQUENCE [LARGE SCALE GENOMIC DNA]</scope>
    <source>
        <strain evidence="2">Yugu1</strain>
    </source>
</reference>
<proteinExistence type="predicted"/>
<evidence type="ECO:0000256" key="1">
    <source>
        <dbReference type="SAM" id="MobiDB-lite"/>
    </source>
</evidence>
<organism evidence="2">
    <name type="scientific">Setaria italica</name>
    <name type="common">Foxtail millet</name>
    <name type="synonym">Panicum italicum</name>
    <dbReference type="NCBI Taxonomy" id="4555"/>
    <lineage>
        <taxon>Eukaryota</taxon>
        <taxon>Viridiplantae</taxon>
        <taxon>Streptophyta</taxon>
        <taxon>Embryophyta</taxon>
        <taxon>Tracheophyta</taxon>
        <taxon>Spermatophyta</taxon>
        <taxon>Magnoliopsida</taxon>
        <taxon>Liliopsida</taxon>
        <taxon>Poales</taxon>
        <taxon>Poaceae</taxon>
        <taxon>PACMAD clade</taxon>
        <taxon>Panicoideae</taxon>
        <taxon>Panicodae</taxon>
        <taxon>Paniceae</taxon>
        <taxon>Cenchrinae</taxon>
        <taxon>Setaria</taxon>
    </lineage>
</organism>
<accession>A0A368QEK1</accession>
<feature type="region of interest" description="Disordered" evidence="1">
    <location>
        <begin position="239"/>
        <end position="261"/>
    </location>
</feature>
<dbReference type="EMBL" id="CM003530">
    <property type="protein sequence ID" value="RCV16303.1"/>
    <property type="molecule type" value="Genomic_DNA"/>
</dbReference>
<dbReference type="InterPro" id="IPR050796">
    <property type="entry name" value="SCF_F-box_component"/>
</dbReference>
<dbReference type="Gene3D" id="1.20.1280.50">
    <property type="match status" value="1"/>
</dbReference>
<dbReference type="PANTHER" id="PTHR31672">
    <property type="entry name" value="BNACNNG10540D PROTEIN"/>
    <property type="match status" value="1"/>
</dbReference>
<dbReference type="OrthoDB" id="676096at2759"/>
<reference evidence="2" key="2">
    <citation type="submission" date="2015-07" db="EMBL/GenBank/DDBJ databases">
        <authorList>
            <person name="Noorani M."/>
        </authorList>
    </citation>
    <scope>NUCLEOTIDE SEQUENCE</scope>
    <source>
        <strain evidence="2">Yugu1</strain>
    </source>
</reference>